<feature type="domain" description="DUF6318" evidence="1">
    <location>
        <begin position="25"/>
        <end position="158"/>
    </location>
</feature>
<comment type="caution">
    <text evidence="2">The sequence shown here is derived from an EMBL/GenBank/DDBJ whole genome shotgun (WGS) entry which is preliminary data.</text>
</comment>
<dbReference type="RefSeq" id="WP_146807116.1">
    <property type="nucleotide sequence ID" value="NZ_BJUA01000012.1"/>
</dbReference>
<evidence type="ECO:0000259" key="1">
    <source>
        <dbReference type="Pfam" id="PF19843"/>
    </source>
</evidence>
<accession>A0A510UVJ1</accession>
<dbReference type="AlphaFoldDB" id="A0A510UVJ1"/>
<organism evidence="2 3">
    <name type="scientific">Cellulomonas persica</name>
    <dbReference type="NCBI Taxonomy" id="76861"/>
    <lineage>
        <taxon>Bacteria</taxon>
        <taxon>Bacillati</taxon>
        <taxon>Actinomycetota</taxon>
        <taxon>Actinomycetes</taxon>
        <taxon>Micrococcales</taxon>
        <taxon>Cellulomonadaceae</taxon>
        <taxon>Cellulomonas</taxon>
    </lineage>
</organism>
<name>A0A510UVJ1_9CELL</name>
<protein>
    <recommendedName>
        <fullName evidence="1">DUF6318 domain-containing protein</fullName>
    </recommendedName>
</protein>
<evidence type="ECO:0000313" key="2">
    <source>
        <dbReference type="EMBL" id="GEK18713.1"/>
    </source>
</evidence>
<sequence>MPTPAPSATATGLPDFSAIDLTVAPEPPAALSQAPDEKAAAEIAEYFVRLYPYTVVTRNLTPFRDISYNDCGFCNRTIERLQGYDAKGVRSEGGAIVVHEAVAEELSNDYYIVRTTISEDASRDVGADGTVLREDPGSTDVTYVVDVKWHDGEWFVMTLTNG</sequence>
<evidence type="ECO:0000313" key="3">
    <source>
        <dbReference type="Proteomes" id="UP000321386"/>
    </source>
</evidence>
<reference evidence="2 3" key="1">
    <citation type="submission" date="2019-07" db="EMBL/GenBank/DDBJ databases">
        <title>Whole genome shotgun sequence of Cellulomonas persica NBRC 101101.</title>
        <authorList>
            <person name="Hosoyama A."/>
            <person name="Uohara A."/>
            <person name="Ohji S."/>
            <person name="Ichikawa N."/>
        </authorList>
    </citation>
    <scope>NUCLEOTIDE SEQUENCE [LARGE SCALE GENOMIC DNA]</scope>
    <source>
        <strain evidence="2 3">NBRC 101101</strain>
    </source>
</reference>
<dbReference type="EMBL" id="BJUA01000012">
    <property type="protein sequence ID" value="GEK18713.1"/>
    <property type="molecule type" value="Genomic_DNA"/>
</dbReference>
<keyword evidence="3" id="KW-1185">Reference proteome</keyword>
<dbReference type="OrthoDB" id="5148029at2"/>
<dbReference type="Pfam" id="PF19843">
    <property type="entry name" value="DUF6318"/>
    <property type="match status" value="1"/>
</dbReference>
<dbReference type="Proteomes" id="UP000321386">
    <property type="component" value="Unassembled WGS sequence"/>
</dbReference>
<proteinExistence type="predicted"/>
<dbReference type="InterPro" id="IPR046281">
    <property type="entry name" value="DUF6318"/>
</dbReference>
<gene>
    <name evidence="2" type="ORF">CPE01_24460</name>
</gene>